<sequence>MIAILLATASASPSLNGNRLRNISRATFRGLIKLQNLFLFNNALESIDGGVFEEVTNLTYLEREIERERERERREREREREREGDREREREER</sequence>
<feature type="region of interest" description="Disordered" evidence="1">
    <location>
        <begin position="66"/>
        <end position="93"/>
    </location>
</feature>
<reference evidence="2" key="2">
    <citation type="submission" date="2020-11" db="EMBL/GenBank/DDBJ databases">
        <authorList>
            <person name="McCartney M.A."/>
            <person name="Auch B."/>
            <person name="Kono T."/>
            <person name="Mallez S."/>
            <person name="Becker A."/>
            <person name="Gohl D.M."/>
            <person name="Silverstein K.A.T."/>
            <person name="Koren S."/>
            <person name="Bechman K.B."/>
            <person name="Herman A."/>
            <person name="Abrahante J.E."/>
            <person name="Garbe J."/>
        </authorList>
    </citation>
    <scope>NUCLEOTIDE SEQUENCE</scope>
    <source>
        <strain evidence="2">Duluth1</strain>
        <tissue evidence="2">Whole animal</tissue>
    </source>
</reference>
<reference evidence="2" key="1">
    <citation type="journal article" date="2019" name="bioRxiv">
        <title>The Genome of the Zebra Mussel, Dreissena polymorpha: A Resource for Invasive Species Research.</title>
        <authorList>
            <person name="McCartney M.A."/>
            <person name="Auch B."/>
            <person name="Kono T."/>
            <person name="Mallez S."/>
            <person name="Zhang Y."/>
            <person name="Obille A."/>
            <person name="Becker A."/>
            <person name="Abrahante J.E."/>
            <person name="Garbe J."/>
            <person name="Badalamenti J.P."/>
            <person name="Herman A."/>
            <person name="Mangelson H."/>
            <person name="Liachko I."/>
            <person name="Sullivan S."/>
            <person name="Sone E.D."/>
            <person name="Koren S."/>
            <person name="Silverstein K.A.T."/>
            <person name="Beckman K.B."/>
            <person name="Gohl D.M."/>
        </authorList>
    </citation>
    <scope>NUCLEOTIDE SEQUENCE</scope>
    <source>
        <strain evidence="2">Duluth1</strain>
        <tissue evidence="2">Whole animal</tissue>
    </source>
</reference>
<proteinExistence type="predicted"/>
<keyword evidence="3" id="KW-1185">Reference proteome</keyword>
<gene>
    <name evidence="2" type="ORF">DPMN_002405</name>
</gene>
<protein>
    <submittedName>
        <fullName evidence="2">Uncharacterized protein</fullName>
    </submittedName>
</protein>
<evidence type="ECO:0000313" key="3">
    <source>
        <dbReference type="Proteomes" id="UP000828390"/>
    </source>
</evidence>
<name>A0A9D4MM88_DREPO</name>
<dbReference type="EMBL" id="JAIWYP010000001">
    <property type="protein sequence ID" value="KAH3878509.1"/>
    <property type="molecule type" value="Genomic_DNA"/>
</dbReference>
<comment type="caution">
    <text evidence="2">The sequence shown here is derived from an EMBL/GenBank/DDBJ whole genome shotgun (WGS) entry which is preliminary data.</text>
</comment>
<dbReference type="AlphaFoldDB" id="A0A9D4MM88"/>
<evidence type="ECO:0000256" key="1">
    <source>
        <dbReference type="SAM" id="MobiDB-lite"/>
    </source>
</evidence>
<evidence type="ECO:0000313" key="2">
    <source>
        <dbReference type="EMBL" id="KAH3878509.1"/>
    </source>
</evidence>
<dbReference type="Proteomes" id="UP000828390">
    <property type="component" value="Unassembled WGS sequence"/>
</dbReference>
<organism evidence="2 3">
    <name type="scientific">Dreissena polymorpha</name>
    <name type="common">Zebra mussel</name>
    <name type="synonym">Mytilus polymorpha</name>
    <dbReference type="NCBI Taxonomy" id="45954"/>
    <lineage>
        <taxon>Eukaryota</taxon>
        <taxon>Metazoa</taxon>
        <taxon>Spiralia</taxon>
        <taxon>Lophotrochozoa</taxon>
        <taxon>Mollusca</taxon>
        <taxon>Bivalvia</taxon>
        <taxon>Autobranchia</taxon>
        <taxon>Heteroconchia</taxon>
        <taxon>Euheterodonta</taxon>
        <taxon>Imparidentia</taxon>
        <taxon>Neoheterodontei</taxon>
        <taxon>Myida</taxon>
        <taxon>Dreissenoidea</taxon>
        <taxon>Dreissenidae</taxon>
        <taxon>Dreissena</taxon>
    </lineage>
</organism>
<dbReference type="Pfam" id="PF13855">
    <property type="entry name" value="LRR_8"/>
    <property type="match status" value="1"/>
</dbReference>
<dbReference type="InterPro" id="IPR032675">
    <property type="entry name" value="LRR_dom_sf"/>
</dbReference>
<dbReference type="SUPFAM" id="SSF52058">
    <property type="entry name" value="L domain-like"/>
    <property type="match status" value="1"/>
</dbReference>
<accession>A0A9D4MM88</accession>
<dbReference type="InterPro" id="IPR001611">
    <property type="entry name" value="Leu-rich_rpt"/>
</dbReference>
<dbReference type="Gene3D" id="3.80.10.10">
    <property type="entry name" value="Ribonuclease Inhibitor"/>
    <property type="match status" value="1"/>
</dbReference>